<keyword evidence="4" id="KW-0804">Transcription</keyword>
<dbReference type="Proteomes" id="UP001144280">
    <property type="component" value="Unassembled WGS sequence"/>
</dbReference>
<dbReference type="PANTHER" id="PTHR30346:SF0">
    <property type="entry name" value="HCA OPERON TRANSCRIPTIONAL ACTIVATOR HCAR"/>
    <property type="match status" value="1"/>
</dbReference>
<dbReference type="Pfam" id="PF03466">
    <property type="entry name" value="LysR_substrate"/>
    <property type="match status" value="1"/>
</dbReference>
<keyword evidence="7" id="KW-1185">Reference proteome</keyword>
<evidence type="ECO:0000256" key="2">
    <source>
        <dbReference type="ARBA" id="ARBA00023015"/>
    </source>
</evidence>
<dbReference type="PRINTS" id="PR00039">
    <property type="entry name" value="HTHLYSR"/>
</dbReference>
<evidence type="ECO:0000256" key="1">
    <source>
        <dbReference type="ARBA" id="ARBA00009437"/>
    </source>
</evidence>
<dbReference type="Gene3D" id="1.10.10.10">
    <property type="entry name" value="Winged helix-like DNA-binding domain superfamily/Winged helix DNA-binding domain"/>
    <property type="match status" value="1"/>
</dbReference>
<keyword evidence="2" id="KW-0805">Transcription regulation</keyword>
<dbReference type="Pfam" id="PF00126">
    <property type="entry name" value="HTH_1"/>
    <property type="match status" value="1"/>
</dbReference>
<evidence type="ECO:0000313" key="7">
    <source>
        <dbReference type="Proteomes" id="UP001144280"/>
    </source>
</evidence>
<evidence type="ECO:0000256" key="3">
    <source>
        <dbReference type="ARBA" id="ARBA00023125"/>
    </source>
</evidence>
<dbReference type="InterPro" id="IPR005119">
    <property type="entry name" value="LysR_subst-bd"/>
</dbReference>
<dbReference type="InterPro" id="IPR036388">
    <property type="entry name" value="WH-like_DNA-bd_sf"/>
</dbReference>
<evidence type="ECO:0000259" key="5">
    <source>
        <dbReference type="PROSITE" id="PS50931"/>
    </source>
</evidence>
<keyword evidence="3" id="KW-0238">DNA-binding</keyword>
<dbReference type="EMBL" id="BSDI01000029">
    <property type="protein sequence ID" value="GLI00020.1"/>
    <property type="molecule type" value="Genomic_DNA"/>
</dbReference>
<name>A0ABQ5R240_9ACTN</name>
<evidence type="ECO:0000256" key="4">
    <source>
        <dbReference type="ARBA" id="ARBA00023163"/>
    </source>
</evidence>
<dbReference type="SUPFAM" id="SSF46785">
    <property type="entry name" value="Winged helix' DNA-binding domain"/>
    <property type="match status" value="1"/>
</dbReference>
<dbReference type="Gene3D" id="3.40.190.10">
    <property type="entry name" value="Periplasmic binding protein-like II"/>
    <property type="match status" value="2"/>
</dbReference>
<comment type="caution">
    <text evidence="6">The sequence shown here is derived from an EMBL/GenBank/DDBJ whole genome shotgun (WGS) entry which is preliminary data.</text>
</comment>
<dbReference type="InterPro" id="IPR036390">
    <property type="entry name" value="WH_DNA-bd_sf"/>
</dbReference>
<reference evidence="6" key="1">
    <citation type="submission" date="2022-12" db="EMBL/GenBank/DDBJ databases">
        <title>New Phytohabitans aurantiacus sp. RD004123 nov., an actinomycete isolated from soil.</title>
        <authorList>
            <person name="Triningsih D.W."/>
            <person name="Harunari E."/>
            <person name="Igarashi Y."/>
        </authorList>
    </citation>
    <scope>NUCLEOTIDE SEQUENCE</scope>
    <source>
        <strain evidence="6">RD004123</strain>
    </source>
</reference>
<proteinExistence type="inferred from homology"/>
<organism evidence="6 7">
    <name type="scientific">Phytohabitans aurantiacus</name>
    <dbReference type="NCBI Taxonomy" id="3016789"/>
    <lineage>
        <taxon>Bacteria</taxon>
        <taxon>Bacillati</taxon>
        <taxon>Actinomycetota</taxon>
        <taxon>Actinomycetes</taxon>
        <taxon>Micromonosporales</taxon>
        <taxon>Micromonosporaceae</taxon>
    </lineage>
</organism>
<dbReference type="PANTHER" id="PTHR30346">
    <property type="entry name" value="TRANSCRIPTIONAL DUAL REGULATOR HCAR-RELATED"/>
    <property type="match status" value="1"/>
</dbReference>
<dbReference type="SUPFAM" id="SSF53850">
    <property type="entry name" value="Periplasmic binding protein-like II"/>
    <property type="match status" value="1"/>
</dbReference>
<dbReference type="CDD" id="cd08414">
    <property type="entry name" value="PBP2_LTTR_aromatics_like"/>
    <property type="match status" value="1"/>
</dbReference>
<gene>
    <name evidence="6" type="ORF">Pa4123_52950</name>
</gene>
<evidence type="ECO:0000313" key="6">
    <source>
        <dbReference type="EMBL" id="GLI00020.1"/>
    </source>
</evidence>
<protein>
    <submittedName>
        <fullName evidence="6">Transcriptional regulator</fullName>
    </submittedName>
</protein>
<dbReference type="InterPro" id="IPR000847">
    <property type="entry name" value="LysR_HTH_N"/>
</dbReference>
<dbReference type="PROSITE" id="PS50931">
    <property type="entry name" value="HTH_LYSR"/>
    <property type="match status" value="1"/>
</dbReference>
<sequence length="331" mass="36066">MRVAYRRVVDLFRHLRYFVAVAEELHFGRAAEVLGIAQPPLSQSIQRLERELGVELFDRSRRQVELTTAGRLLLDEARGLLAGEVRMRALMRMVRDGELGTLRAGVPPETPAVTLQTLLRRLADELPGLDIDLRELTTSEQLRMLTMGQLDAGLVHHPVDVPGLRIGPAAQVRLGAVLPRTSPLAKRAELALADLAGHDLVLPARAAAPGWHDHLLDACRRHGFTPARIRHARNTEFLLGLVLAGDGVAFEPESTARREPRVVWRPIAGDPLHRTTSAVWPARSPHPAAERFADIAAATLDDAAPSMAVPQADAARPWSIVFAPHAAGSGG</sequence>
<accession>A0ABQ5R240</accession>
<comment type="similarity">
    <text evidence="1">Belongs to the LysR transcriptional regulatory family.</text>
</comment>
<feature type="domain" description="HTH lysR-type" evidence="5">
    <location>
        <begin position="10"/>
        <end position="67"/>
    </location>
</feature>